<evidence type="ECO:0000313" key="3">
    <source>
        <dbReference type="Proteomes" id="UP001388366"/>
    </source>
</evidence>
<evidence type="ECO:0000313" key="2">
    <source>
        <dbReference type="EMBL" id="MEM5551833.1"/>
    </source>
</evidence>
<dbReference type="RefSeq" id="WP_170173516.1">
    <property type="nucleotide sequence ID" value="NZ_JBBMQU010000025.1"/>
</dbReference>
<feature type="transmembrane region" description="Helical" evidence="1">
    <location>
        <begin position="120"/>
        <end position="142"/>
    </location>
</feature>
<accession>A0ABU9U5K8</accession>
<sequence>MNSSLAKTSPFIDIKINSDELYLPALLFTDKKPRTLTKQDIVSIEAKWNYNYDTIDDSIGRTTKRSHLISLVFNTTKGQSIALSHWSVDSEALVYSLLKYQYPVSLDRTSEMVYPFKRHIGLMVGLFIVIVIINASNLPNLISSFNS</sequence>
<organism evidence="2 3">
    <name type="scientific">Pseudoalteromonas neustonica</name>
    <dbReference type="NCBI Taxonomy" id="1840331"/>
    <lineage>
        <taxon>Bacteria</taxon>
        <taxon>Pseudomonadati</taxon>
        <taxon>Pseudomonadota</taxon>
        <taxon>Gammaproteobacteria</taxon>
        <taxon>Alteromonadales</taxon>
        <taxon>Pseudoalteromonadaceae</taxon>
        <taxon>Pseudoalteromonas</taxon>
    </lineage>
</organism>
<reference evidence="2 3" key="1">
    <citation type="submission" date="2024-03" db="EMBL/GenBank/DDBJ databases">
        <title>Community enrichment and isolation of bacterial strains for fucoidan degradation.</title>
        <authorList>
            <person name="Sichert A."/>
        </authorList>
    </citation>
    <scope>NUCLEOTIDE SEQUENCE [LARGE SCALE GENOMIC DNA]</scope>
    <source>
        <strain evidence="2 3">AS81</strain>
    </source>
</reference>
<keyword evidence="1" id="KW-0812">Transmembrane</keyword>
<keyword evidence="1" id="KW-1133">Transmembrane helix</keyword>
<protein>
    <submittedName>
        <fullName evidence="2">Uncharacterized protein</fullName>
    </submittedName>
</protein>
<name>A0ABU9U5K8_9GAMM</name>
<keyword evidence="3" id="KW-1185">Reference proteome</keyword>
<gene>
    <name evidence="2" type="ORF">WNY63_13945</name>
</gene>
<comment type="caution">
    <text evidence="2">The sequence shown here is derived from an EMBL/GenBank/DDBJ whole genome shotgun (WGS) entry which is preliminary data.</text>
</comment>
<keyword evidence="1" id="KW-0472">Membrane</keyword>
<dbReference type="Proteomes" id="UP001388366">
    <property type="component" value="Unassembled WGS sequence"/>
</dbReference>
<proteinExistence type="predicted"/>
<dbReference type="EMBL" id="JBBMQU010000025">
    <property type="protein sequence ID" value="MEM5551833.1"/>
    <property type="molecule type" value="Genomic_DNA"/>
</dbReference>
<evidence type="ECO:0000256" key="1">
    <source>
        <dbReference type="SAM" id="Phobius"/>
    </source>
</evidence>